<dbReference type="InterPro" id="IPR029046">
    <property type="entry name" value="LolA/LolB/LppX"/>
</dbReference>
<dbReference type="InterPro" id="IPR051099">
    <property type="entry name" value="AGR/TXD"/>
</dbReference>
<feature type="signal peptide" evidence="2">
    <location>
        <begin position="1"/>
        <end position="19"/>
    </location>
</feature>
<dbReference type="InterPro" id="IPR036249">
    <property type="entry name" value="Thioredoxin-like_sf"/>
</dbReference>
<dbReference type="Pfam" id="PF03548">
    <property type="entry name" value="LolA"/>
    <property type="match status" value="1"/>
</dbReference>
<dbReference type="AlphaFoldDB" id="A0A809S4S7"/>
<dbReference type="PROSITE" id="PS00194">
    <property type="entry name" value="THIOREDOXIN_1"/>
    <property type="match status" value="1"/>
</dbReference>
<organism evidence="4 5">
    <name type="scientific">Candidatus Nitrosymbiomonas proteolyticus</name>
    <dbReference type="NCBI Taxonomy" id="2608984"/>
    <lineage>
        <taxon>Bacteria</taxon>
        <taxon>Bacillati</taxon>
        <taxon>Armatimonadota</taxon>
        <taxon>Armatimonadota incertae sedis</taxon>
        <taxon>Candidatus Nitrosymbiomonas</taxon>
    </lineage>
</organism>
<feature type="domain" description="Thioredoxin" evidence="3">
    <location>
        <begin position="199"/>
        <end position="323"/>
    </location>
</feature>
<feature type="chain" id="PRO_5035251416" evidence="2">
    <location>
        <begin position="20"/>
        <end position="323"/>
    </location>
</feature>
<dbReference type="InterPro" id="IPR013766">
    <property type="entry name" value="Thioredoxin_domain"/>
</dbReference>
<protein>
    <submittedName>
        <fullName evidence="4">Thioredoxin</fullName>
    </submittedName>
</protein>
<dbReference type="PROSITE" id="PS51352">
    <property type="entry name" value="THIOREDOXIN_2"/>
    <property type="match status" value="1"/>
</dbReference>
<dbReference type="Gene3D" id="2.50.20.10">
    <property type="entry name" value="Lipoprotein localisation LolA/LolB/LppX"/>
    <property type="match status" value="1"/>
</dbReference>
<evidence type="ECO:0000256" key="2">
    <source>
        <dbReference type="SAM" id="SignalP"/>
    </source>
</evidence>
<dbReference type="PANTHER" id="PTHR15337">
    <property type="entry name" value="ANTERIOR GRADIENT PROTEIN-RELATED"/>
    <property type="match status" value="1"/>
</dbReference>
<evidence type="ECO:0000259" key="3">
    <source>
        <dbReference type="PROSITE" id="PS51352"/>
    </source>
</evidence>
<accession>A0A809S4S7</accession>
<proteinExistence type="predicted"/>
<reference evidence="4" key="1">
    <citation type="journal article" name="DNA Res.">
        <title>The physiological potential of anammox bacteria as revealed by their core genome structure.</title>
        <authorList>
            <person name="Okubo T."/>
            <person name="Toyoda A."/>
            <person name="Fukuhara K."/>
            <person name="Uchiyama I."/>
            <person name="Harigaya Y."/>
            <person name="Kuroiwa M."/>
            <person name="Suzuki T."/>
            <person name="Murakami Y."/>
            <person name="Suwa Y."/>
            <person name="Takami H."/>
        </authorList>
    </citation>
    <scope>NUCLEOTIDE SEQUENCE</scope>
    <source>
        <strain evidence="4">317325-2</strain>
    </source>
</reference>
<evidence type="ECO:0000256" key="1">
    <source>
        <dbReference type="ARBA" id="ARBA00022729"/>
    </source>
</evidence>
<keyword evidence="1 2" id="KW-0732">Signal</keyword>
<dbReference type="KEGG" id="npy:NPRO_13410"/>
<dbReference type="InterPro" id="IPR017937">
    <property type="entry name" value="Thioredoxin_CS"/>
</dbReference>
<evidence type="ECO:0000313" key="4">
    <source>
        <dbReference type="EMBL" id="BBO23746.1"/>
    </source>
</evidence>
<dbReference type="SUPFAM" id="SSF52833">
    <property type="entry name" value="Thioredoxin-like"/>
    <property type="match status" value="1"/>
</dbReference>
<dbReference type="EMBL" id="AP021858">
    <property type="protein sequence ID" value="BBO23746.1"/>
    <property type="molecule type" value="Genomic_DNA"/>
</dbReference>
<dbReference type="PANTHER" id="PTHR15337:SF11">
    <property type="entry name" value="THIOREDOXIN DOMAIN-CONTAINING PROTEIN"/>
    <property type="match status" value="1"/>
</dbReference>
<dbReference type="Gene3D" id="3.40.30.10">
    <property type="entry name" value="Glutaredoxin"/>
    <property type="match status" value="1"/>
</dbReference>
<dbReference type="InterPro" id="IPR004564">
    <property type="entry name" value="OM_lipoprot_carrier_LolA-like"/>
</dbReference>
<gene>
    <name evidence="4" type="ORF">NPRO_13410</name>
</gene>
<dbReference type="CDD" id="cd02947">
    <property type="entry name" value="TRX_family"/>
    <property type="match status" value="1"/>
</dbReference>
<dbReference type="Proteomes" id="UP000662873">
    <property type="component" value="Chromosome"/>
</dbReference>
<dbReference type="SUPFAM" id="SSF89392">
    <property type="entry name" value="Prokaryotic lipoproteins and lipoprotein localization factors"/>
    <property type="match status" value="1"/>
</dbReference>
<sequence>MKKWLLGVPAAAIVAFAVAQGSGTQYIQSFVKALSSADSIVAEYTYQPLNGARTNYTVAFAKPNKLRIDSDFQLIVADGTKVTYYDKRAKTYYSDEQSNASIAQLLSDDKVGIWAPFFGKNIETGATKVLGARKSRGVTLTGVEAQMPGGAKTVTFYFSEDGLARQAEFAFKNGANVERYLFDSKSIQIGAATEALFAFRAPQDARELSAEERMSDKWFTNLEEAKKAAKASNRLIFTDFFATWCGPCKALEAEVFTTDRFKALSKKFVFLKIDVDLQPDVMKAYGVTAMPTQMILNADGGVLKKTVGYGGPEAFYSFIEGVE</sequence>
<dbReference type="Pfam" id="PF00085">
    <property type="entry name" value="Thioredoxin"/>
    <property type="match status" value="1"/>
</dbReference>
<name>A0A809S4S7_9BACT</name>
<evidence type="ECO:0000313" key="5">
    <source>
        <dbReference type="Proteomes" id="UP000662873"/>
    </source>
</evidence>